<feature type="transmembrane region" description="Helical" evidence="1">
    <location>
        <begin position="343"/>
        <end position="363"/>
    </location>
</feature>
<feature type="transmembrane region" description="Helical" evidence="1">
    <location>
        <begin position="240"/>
        <end position="260"/>
    </location>
</feature>
<feature type="transmembrane region" description="Helical" evidence="1">
    <location>
        <begin position="147"/>
        <end position="164"/>
    </location>
</feature>
<feature type="transmembrane region" description="Helical" evidence="1">
    <location>
        <begin position="375"/>
        <end position="400"/>
    </location>
</feature>
<evidence type="ECO:0000313" key="2">
    <source>
        <dbReference type="EMBL" id="RHY27977.1"/>
    </source>
</evidence>
<organism evidence="2 3">
    <name type="scientific">Aphanomyces invadans</name>
    <dbReference type="NCBI Taxonomy" id="157072"/>
    <lineage>
        <taxon>Eukaryota</taxon>
        <taxon>Sar</taxon>
        <taxon>Stramenopiles</taxon>
        <taxon>Oomycota</taxon>
        <taxon>Saprolegniomycetes</taxon>
        <taxon>Saprolegniales</taxon>
        <taxon>Verrucalvaceae</taxon>
        <taxon>Aphanomyces</taxon>
    </lineage>
</organism>
<dbReference type="AlphaFoldDB" id="A0A3R6V8R3"/>
<dbReference type="EMBL" id="QUSY01000668">
    <property type="protein sequence ID" value="RHY27977.1"/>
    <property type="molecule type" value="Genomic_DNA"/>
</dbReference>
<feature type="transmembrane region" description="Helical" evidence="1">
    <location>
        <begin position="313"/>
        <end position="336"/>
    </location>
</feature>
<name>A0A3R6V8R3_9STRA</name>
<dbReference type="Proteomes" id="UP000285060">
    <property type="component" value="Unassembled WGS sequence"/>
</dbReference>
<feature type="transmembrane region" description="Helical" evidence="1">
    <location>
        <begin position="207"/>
        <end position="228"/>
    </location>
</feature>
<comment type="caution">
    <text evidence="2">The sequence shown here is derived from an EMBL/GenBank/DDBJ whole genome shotgun (WGS) entry which is preliminary data.</text>
</comment>
<evidence type="ECO:0000256" key="1">
    <source>
        <dbReference type="SAM" id="Phobius"/>
    </source>
</evidence>
<dbReference type="PANTHER" id="PTHR31061">
    <property type="entry name" value="LD22376P"/>
    <property type="match status" value="1"/>
</dbReference>
<proteinExistence type="predicted"/>
<feature type="transmembrane region" description="Helical" evidence="1">
    <location>
        <begin position="176"/>
        <end position="195"/>
    </location>
</feature>
<sequence length="426" mass="46509">MVAPYDAPYGQTSARWEEICDHMRQLHGDSLTTASCRKRFDDLLSAFKKSTLKALRASGTEEEYVERDQLMQDISDMIMEDDGAMAPLVVDNLNPPLSTPPKKKRVACLDVFRGVTITVMIFVNLGGGGLDPFIHVGWNGLHPADCVFPFFAWIMGVTMNVGMASHAKKGTAPLEILLGNFVRSVKLFLLGLFVNNFRNLKTGRITGVLQSFGFAYLAVSVGIVVGLHWKSDVRTWQHRLIEGAVIASLVTTNLLITFLLSVPGCPTSNLAHLTAMSLTGNEIEACGPHYYVDKLVFGDSHLYSAGNNDPEGLLNWLMVAFTAYIGYVVGGFFLATTEWKRKVAILMGAGIVLGLVGLGLAGFQVEGGPIPVNKSIWSVSFVLTVSGMACVVLCVFYLIVDKFAWWHGMPFKETGMNAIALYVGVR</sequence>
<accession>A0A3R6V8R3</accession>
<feature type="transmembrane region" description="Helical" evidence="1">
    <location>
        <begin position="106"/>
        <end position="127"/>
    </location>
</feature>
<reference evidence="2 3" key="1">
    <citation type="submission" date="2018-08" db="EMBL/GenBank/DDBJ databases">
        <title>Aphanomyces genome sequencing and annotation.</title>
        <authorList>
            <person name="Minardi D."/>
            <person name="Oidtmann B."/>
            <person name="Van Der Giezen M."/>
            <person name="Studholme D.J."/>
        </authorList>
    </citation>
    <scope>NUCLEOTIDE SEQUENCE [LARGE SCALE GENOMIC DNA]</scope>
    <source>
        <strain evidence="2 3">NJM0002</strain>
    </source>
</reference>
<dbReference type="PANTHER" id="PTHR31061:SF24">
    <property type="entry name" value="LD22376P"/>
    <property type="match status" value="1"/>
</dbReference>
<keyword evidence="1" id="KW-0472">Membrane</keyword>
<keyword evidence="1" id="KW-0812">Transmembrane</keyword>
<keyword evidence="1" id="KW-1133">Transmembrane helix</keyword>
<dbReference type="VEuPathDB" id="FungiDB:H310_08079"/>
<protein>
    <submittedName>
        <fullName evidence="2">Uncharacterized protein</fullName>
    </submittedName>
</protein>
<gene>
    <name evidence="2" type="ORF">DYB32_006370</name>
</gene>
<evidence type="ECO:0000313" key="3">
    <source>
        <dbReference type="Proteomes" id="UP000285060"/>
    </source>
</evidence>
<keyword evidence="3" id="KW-1185">Reference proteome</keyword>